<sequence>MAAAASPAVVAAPEADEPGETGETGEVWGRVAEDGTVYVRTADGERSVGQMPDATAEEALAFFTKRYDDLAFEVDLLEKRVRAGALAPDEAAASVKKVHGTLQDAQAVGDLAGLEARLDQLSVTITRQREKKKAERAKKLERARGEKERIAGEAEKLAESEDWRNGANRLRDLLEEWKALPRLDKAVDDALWRRFSTARTTYTRRRKSHFGELNEKRDSARSVKEQLVVEAEKLADSTEWGPTAGRYRDLMRQWKAAGPAPRALDEQLWRRFRAAQDAFFGARDAANTELDREFAANAAAKEEILAEAEKLLPVTDLRAAKEAFRDLADRWDAAGKVPRDRIKELEGRMRTVEQAIRGVEDDQWRRSNPEARARAADTVAQLEASIADLETKREKAAAAGNSAKEAEHASALEARRSWLTEAQRALDDFS</sequence>
<proteinExistence type="predicted"/>
<evidence type="ECO:0000313" key="3">
    <source>
        <dbReference type="EMBL" id="QNN55156.1"/>
    </source>
</evidence>
<dbReference type="InterPro" id="IPR007139">
    <property type="entry name" value="DUF349"/>
</dbReference>
<evidence type="ECO:0000313" key="4">
    <source>
        <dbReference type="Proteomes" id="UP000515947"/>
    </source>
</evidence>
<name>A0A7G9RHT1_9ACTN</name>
<feature type="coiled-coil region" evidence="1">
    <location>
        <begin position="111"/>
        <end position="160"/>
    </location>
</feature>
<dbReference type="EMBL" id="CP060713">
    <property type="protein sequence ID" value="QNN55156.1"/>
    <property type="molecule type" value="Genomic_DNA"/>
</dbReference>
<keyword evidence="1" id="KW-0175">Coiled coil</keyword>
<gene>
    <name evidence="3" type="ORF">H9L09_18960</name>
</gene>
<organism evidence="3 4">
    <name type="scientific">Nocardioides mesophilus</name>
    <dbReference type="NCBI Taxonomy" id="433659"/>
    <lineage>
        <taxon>Bacteria</taxon>
        <taxon>Bacillati</taxon>
        <taxon>Actinomycetota</taxon>
        <taxon>Actinomycetes</taxon>
        <taxon>Propionibacteriales</taxon>
        <taxon>Nocardioidaceae</taxon>
        <taxon>Nocardioides</taxon>
    </lineage>
</organism>
<reference evidence="3 4" key="1">
    <citation type="submission" date="2020-08" db="EMBL/GenBank/DDBJ databases">
        <title>Genome sequence of Nocardioides mesophilus KACC 16243T.</title>
        <authorList>
            <person name="Hyun D.-W."/>
            <person name="Bae J.-W."/>
        </authorList>
    </citation>
    <scope>NUCLEOTIDE SEQUENCE [LARGE SCALE GENOMIC DNA]</scope>
    <source>
        <strain evidence="3 4">KACC 16243</strain>
    </source>
</reference>
<keyword evidence="4" id="KW-1185">Reference proteome</keyword>
<dbReference type="AlphaFoldDB" id="A0A7G9RHT1"/>
<accession>A0A7G9RHT1</accession>
<feature type="compositionally biased region" description="Low complexity" evidence="2">
    <location>
        <begin position="1"/>
        <end position="13"/>
    </location>
</feature>
<evidence type="ECO:0000256" key="1">
    <source>
        <dbReference type="SAM" id="Coils"/>
    </source>
</evidence>
<dbReference type="Pfam" id="PF03993">
    <property type="entry name" value="DUF349"/>
    <property type="match status" value="3"/>
</dbReference>
<feature type="region of interest" description="Disordered" evidence="2">
    <location>
        <begin position="1"/>
        <end position="28"/>
    </location>
</feature>
<dbReference type="KEGG" id="nmes:H9L09_18960"/>
<protein>
    <submittedName>
        <fullName evidence="3">DUF349 domain-containing protein</fullName>
    </submittedName>
</protein>
<evidence type="ECO:0000256" key="2">
    <source>
        <dbReference type="SAM" id="MobiDB-lite"/>
    </source>
</evidence>
<dbReference type="Proteomes" id="UP000515947">
    <property type="component" value="Chromosome"/>
</dbReference>
<feature type="coiled-coil region" evidence="1">
    <location>
        <begin position="342"/>
        <end position="399"/>
    </location>
</feature>